<evidence type="ECO:0000256" key="1">
    <source>
        <dbReference type="SAM" id="Phobius"/>
    </source>
</evidence>
<dbReference type="InterPro" id="IPR016024">
    <property type="entry name" value="ARM-type_fold"/>
</dbReference>
<evidence type="ECO:0000313" key="2">
    <source>
        <dbReference type="EMBL" id="KAK9809924.1"/>
    </source>
</evidence>
<dbReference type="InterPro" id="IPR011989">
    <property type="entry name" value="ARM-like"/>
</dbReference>
<dbReference type="Proteomes" id="UP001489004">
    <property type="component" value="Unassembled WGS sequence"/>
</dbReference>
<dbReference type="EMBL" id="JALJOR010000010">
    <property type="protein sequence ID" value="KAK9809924.1"/>
    <property type="molecule type" value="Genomic_DNA"/>
</dbReference>
<accession>A0AAW1PPU8</accession>
<keyword evidence="1" id="KW-1133">Transmembrane helix</keyword>
<keyword evidence="1" id="KW-0812">Transmembrane</keyword>
<feature type="transmembrane region" description="Helical" evidence="1">
    <location>
        <begin position="565"/>
        <end position="587"/>
    </location>
</feature>
<sequence length="596" mass="62860">MSRDPKNKRAAQHWQISALSAASLVALELGGASNWADESSTAGINDGALVLLVELVEAGHREPCEAACTMLTHLANVTNPLKRISNCQQIAEFQDGIILGALLARLQELLTQPSAPPLLEGQTDYVCMLLESLRNMGQGHTSLQTALVKKGAFFYLCVILQEGLEAQAHAALLAINALTPASNQATLRTLLGITDAECVLQQYLDSDRANDADEAIGLALLGRLKATAAATRATVTGSPQAANTAPPGIRAPKSRGLFANLPAGMDGSSARSPRAPVSDVPQLVPFYRNQLHPESVRAPATSFLMSIDSIANALELALSTPPDEGQWTRTVVEEVGRLDTIFQEMCGEQDVAVPFPESKTARLGTVLVKLLEVVVPLSESSEGQSVVAADIANVLAELPLEGLPAFQTAVLNWDGRLLALFTAMLLSPQASAHAKDAAATWLSRLVYHPTDPAKVAACQAVLFDEAARVHARAKPGATSQLPVGSVQNSTLCLISELLQAAAPEPNGNPSLQVAFAHLGAFPLLLAVLKDVPGQGYPPQASLALHAIWTLASARNGTTLQYLRSVVQVVVLGASTVGAALFIGGHVIGWRIRNMSR</sequence>
<evidence type="ECO:0000313" key="3">
    <source>
        <dbReference type="Proteomes" id="UP001489004"/>
    </source>
</evidence>
<keyword evidence="3" id="KW-1185">Reference proteome</keyword>
<reference evidence="2 3" key="1">
    <citation type="journal article" date="2024" name="Nat. Commun.">
        <title>Phylogenomics reveals the evolutionary origins of lichenization in chlorophyte algae.</title>
        <authorList>
            <person name="Puginier C."/>
            <person name="Libourel C."/>
            <person name="Otte J."/>
            <person name="Skaloud P."/>
            <person name="Haon M."/>
            <person name="Grisel S."/>
            <person name="Petersen M."/>
            <person name="Berrin J.G."/>
            <person name="Delaux P.M."/>
            <person name="Dal Grande F."/>
            <person name="Keller J."/>
        </authorList>
    </citation>
    <scope>NUCLEOTIDE SEQUENCE [LARGE SCALE GENOMIC DNA]</scope>
    <source>
        <strain evidence="2 3">SAG 2043</strain>
    </source>
</reference>
<keyword evidence="1" id="KW-0472">Membrane</keyword>
<protein>
    <submittedName>
        <fullName evidence="2">Uncharacterized protein</fullName>
    </submittedName>
</protein>
<dbReference type="AlphaFoldDB" id="A0AAW1PPU8"/>
<organism evidence="2 3">
    <name type="scientific">[Myrmecia] bisecta</name>
    <dbReference type="NCBI Taxonomy" id="41462"/>
    <lineage>
        <taxon>Eukaryota</taxon>
        <taxon>Viridiplantae</taxon>
        <taxon>Chlorophyta</taxon>
        <taxon>core chlorophytes</taxon>
        <taxon>Trebouxiophyceae</taxon>
        <taxon>Trebouxiales</taxon>
        <taxon>Trebouxiaceae</taxon>
        <taxon>Myrmecia</taxon>
    </lineage>
</organism>
<proteinExistence type="predicted"/>
<gene>
    <name evidence="2" type="ORF">WJX72_001821</name>
</gene>
<comment type="caution">
    <text evidence="2">The sequence shown here is derived from an EMBL/GenBank/DDBJ whole genome shotgun (WGS) entry which is preliminary data.</text>
</comment>
<name>A0AAW1PPU8_9CHLO</name>
<dbReference type="Gene3D" id="1.25.10.10">
    <property type="entry name" value="Leucine-rich Repeat Variant"/>
    <property type="match status" value="1"/>
</dbReference>
<dbReference type="SUPFAM" id="SSF48371">
    <property type="entry name" value="ARM repeat"/>
    <property type="match status" value="1"/>
</dbReference>